<name>A0ABV8JGS3_9BACL</name>
<keyword evidence="1" id="KW-0472">Membrane</keyword>
<accession>A0ABV8JGS3</accession>
<evidence type="ECO:0000313" key="3">
    <source>
        <dbReference type="Proteomes" id="UP001595843"/>
    </source>
</evidence>
<comment type="caution">
    <text evidence="2">The sequence shown here is derived from an EMBL/GenBank/DDBJ whole genome shotgun (WGS) entry which is preliminary data.</text>
</comment>
<keyword evidence="1" id="KW-0812">Transmembrane</keyword>
<dbReference type="RefSeq" id="WP_380702444.1">
    <property type="nucleotide sequence ID" value="NZ_JBHSAP010000007.1"/>
</dbReference>
<gene>
    <name evidence="2" type="ORF">ACFOUO_04185</name>
</gene>
<evidence type="ECO:0000256" key="1">
    <source>
        <dbReference type="SAM" id="Phobius"/>
    </source>
</evidence>
<feature type="transmembrane region" description="Helical" evidence="1">
    <location>
        <begin position="6"/>
        <end position="28"/>
    </location>
</feature>
<dbReference type="InterPro" id="IPR025917">
    <property type="entry name" value="YuiB"/>
</dbReference>
<protein>
    <submittedName>
        <fullName evidence="2">YuiB family protein</fullName>
    </submittedName>
</protein>
<feature type="transmembrane region" description="Helical" evidence="1">
    <location>
        <begin position="35"/>
        <end position="52"/>
    </location>
</feature>
<reference evidence="3" key="1">
    <citation type="journal article" date="2019" name="Int. J. Syst. Evol. Microbiol.">
        <title>The Global Catalogue of Microorganisms (GCM) 10K type strain sequencing project: providing services to taxonomists for standard genome sequencing and annotation.</title>
        <authorList>
            <consortium name="The Broad Institute Genomics Platform"/>
            <consortium name="The Broad Institute Genome Sequencing Center for Infectious Disease"/>
            <person name="Wu L."/>
            <person name="Ma J."/>
        </authorList>
    </citation>
    <scope>NUCLEOTIDE SEQUENCE [LARGE SCALE GENOMIC DNA]</scope>
    <source>
        <strain evidence="3">IBRC-M 10813</strain>
    </source>
</reference>
<proteinExistence type="predicted"/>
<keyword evidence="1" id="KW-1133">Transmembrane helix</keyword>
<dbReference type="Proteomes" id="UP001595843">
    <property type="component" value="Unassembled WGS sequence"/>
</dbReference>
<organism evidence="2 3">
    <name type="scientific">Salinithrix halophila</name>
    <dbReference type="NCBI Taxonomy" id="1485204"/>
    <lineage>
        <taxon>Bacteria</taxon>
        <taxon>Bacillati</taxon>
        <taxon>Bacillota</taxon>
        <taxon>Bacilli</taxon>
        <taxon>Bacillales</taxon>
        <taxon>Thermoactinomycetaceae</taxon>
        <taxon>Salinithrix</taxon>
    </lineage>
</organism>
<dbReference type="Pfam" id="PF14068">
    <property type="entry name" value="YuiB"/>
    <property type="match status" value="2"/>
</dbReference>
<keyword evidence="3" id="KW-1185">Reference proteome</keyword>
<dbReference type="EMBL" id="JBHSAP010000007">
    <property type="protein sequence ID" value="MFC4076002.1"/>
    <property type="molecule type" value="Genomic_DNA"/>
</dbReference>
<sequence length="85" mass="9597">MSLPQIVVAVLLFTFMGFGISFILNMILKTTWVPLVLYAGLLTYYFVTMGVLKSGDYLMLAMGLIGILAGSWTIRYLRVNGYRMF</sequence>
<evidence type="ECO:0000313" key="2">
    <source>
        <dbReference type="EMBL" id="MFC4076002.1"/>
    </source>
</evidence>
<feature type="transmembrane region" description="Helical" evidence="1">
    <location>
        <begin position="58"/>
        <end position="77"/>
    </location>
</feature>